<evidence type="ECO:0000313" key="2">
    <source>
        <dbReference type="EMBL" id="KIM46606.1"/>
    </source>
</evidence>
<proteinExistence type="predicted"/>
<organism evidence="2 4">
    <name type="scientific">Hebeloma cylindrosporum</name>
    <dbReference type="NCBI Taxonomy" id="76867"/>
    <lineage>
        <taxon>Eukaryota</taxon>
        <taxon>Fungi</taxon>
        <taxon>Dikarya</taxon>
        <taxon>Basidiomycota</taxon>
        <taxon>Agaricomycotina</taxon>
        <taxon>Agaricomycetes</taxon>
        <taxon>Agaricomycetidae</taxon>
        <taxon>Agaricales</taxon>
        <taxon>Agaricineae</taxon>
        <taxon>Hymenogastraceae</taxon>
        <taxon>Hebeloma</taxon>
    </lineage>
</organism>
<protein>
    <submittedName>
        <fullName evidence="2">Uncharacterized protein</fullName>
    </submittedName>
</protein>
<dbReference type="EMBL" id="KN831770">
    <property type="protein sequence ID" value="KIM46606.1"/>
    <property type="molecule type" value="Genomic_DNA"/>
</dbReference>
<feature type="compositionally biased region" description="Pro residues" evidence="1">
    <location>
        <begin position="52"/>
        <end position="62"/>
    </location>
</feature>
<evidence type="ECO:0000313" key="4">
    <source>
        <dbReference type="Proteomes" id="UP000053424"/>
    </source>
</evidence>
<reference evidence="4" key="2">
    <citation type="submission" date="2015-01" db="EMBL/GenBank/DDBJ databases">
        <title>Evolutionary Origins and Diversification of the Mycorrhizal Mutualists.</title>
        <authorList>
            <consortium name="DOE Joint Genome Institute"/>
            <consortium name="Mycorrhizal Genomics Consortium"/>
            <person name="Kohler A."/>
            <person name="Kuo A."/>
            <person name="Nagy L.G."/>
            <person name="Floudas D."/>
            <person name="Copeland A."/>
            <person name="Barry K.W."/>
            <person name="Cichocki N."/>
            <person name="Veneault-Fourrey C."/>
            <person name="LaButti K."/>
            <person name="Lindquist E.A."/>
            <person name="Lipzen A."/>
            <person name="Lundell T."/>
            <person name="Morin E."/>
            <person name="Murat C."/>
            <person name="Riley R."/>
            <person name="Ohm R."/>
            <person name="Sun H."/>
            <person name="Tunlid A."/>
            <person name="Henrissat B."/>
            <person name="Grigoriev I.V."/>
            <person name="Hibbett D.S."/>
            <person name="Martin F."/>
        </authorList>
    </citation>
    <scope>NUCLEOTIDE SEQUENCE [LARGE SCALE GENOMIC DNA]</scope>
    <source>
        <strain evidence="4">h7</strain>
    </source>
</reference>
<sequence length="121" mass="12672">MSLTTTSLADSLPSSIPKLDATGLNWAIFSVRFQDAVEAKGFWGHFDGSEPRPGPSPAPEGAPAPAVGAAATPAPAVVVSDDILAAQLQWDKNEKSAKSLLTQKIPDSTLLRVHLKATVKQ</sequence>
<feature type="region of interest" description="Disordered" evidence="1">
    <location>
        <begin position="44"/>
        <end position="71"/>
    </location>
</feature>
<name>A0A0C3CRX2_HEBCY</name>
<dbReference type="Proteomes" id="UP000053424">
    <property type="component" value="Unassembled WGS sequence"/>
</dbReference>
<reference evidence="2 4" key="1">
    <citation type="submission" date="2014-04" db="EMBL/GenBank/DDBJ databases">
        <authorList>
            <consortium name="DOE Joint Genome Institute"/>
            <person name="Kuo A."/>
            <person name="Gay G."/>
            <person name="Dore J."/>
            <person name="Kohler A."/>
            <person name="Nagy L.G."/>
            <person name="Floudas D."/>
            <person name="Copeland A."/>
            <person name="Barry K.W."/>
            <person name="Cichocki N."/>
            <person name="Veneault-Fourrey C."/>
            <person name="LaButti K."/>
            <person name="Lindquist E.A."/>
            <person name="Lipzen A."/>
            <person name="Lundell T."/>
            <person name="Morin E."/>
            <person name="Murat C."/>
            <person name="Sun H."/>
            <person name="Tunlid A."/>
            <person name="Henrissat B."/>
            <person name="Grigoriev I.V."/>
            <person name="Hibbett D.S."/>
            <person name="Martin F."/>
            <person name="Nordberg H.P."/>
            <person name="Cantor M.N."/>
            <person name="Hua S.X."/>
        </authorList>
    </citation>
    <scope>NUCLEOTIDE SEQUENCE [LARGE SCALE GENOMIC DNA]</scope>
    <source>
        <strain evidence="2">H7</strain>
        <strain evidence="4">h7</strain>
    </source>
</reference>
<gene>
    <name evidence="2" type="ORF">M413DRAFT_23002</name>
    <name evidence="3" type="ORF">M413DRAFT_82539</name>
</gene>
<accession>A0A0C3CRX2</accession>
<dbReference type="AlphaFoldDB" id="A0A0C3CRX2"/>
<dbReference type="EMBL" id="KN831768">
    <property type="protein sequence ID" value="KIM48629.1"/>
    <property type="molecule type" value="Genomic_DNA"/>
</dbReference>
<dbReference type="OrthoDB" id="3263038at2759"/>
<keyword evidence="4" id="KW-1185">Reference proteome</keyword>
<evidence type="ECO:0000256" key="1">
    <source>
        <dbReference type="SAM" id="MobiDB-lite"/>
    </source>
</evidence>
<dbReference type="HOGENOM" id="CLU_078575_1_2_1"/>
<reference evidence="2" key="3">
    <citation type="submission" date="2015-02" db="EMBL/GenBank/DDBJ databases">
        <title>Evolutionary Origins and Diversification of the Mycorrhizal Mutualists.</title>
        <authorList>
            <consortium name="DOE Joint Genome Institute"/>
            <consortium name="Mycorrhizal Genomics Consortium"/>
            <person name="Kohler A."/>
            <person name="Kuo A."/>
            <person name="Nagy L.G."/>
            <person name="Floudas D."/>
            <person name="Copeland A."/>
            <person name="Barry K.W."/>
            <person name="Cichocki N."/>
            <person name="Veneault-Fourrey C."/>
            <person name="LaButti K."/>
            <person name="Lindquist E.A."/>
            <person name="Lipzen A."/>
            <person name="Lundell T."/>
            <person name="Morin E."/>
            <person name="Murat C."/>
            <person name="Riley R."/>
            <person name="Ohm R."/>
            <person name="Sun H."/>
            <person name="Tunlid A."/>
            <person name="Henrissat B."/>
            <person name="Grigoriev I.V."/>
            <person name="Hibbett D.S."/>
            <person name="Martin F."/>
        </authorList>
    </citation>
    <scope>NUCLEOTIDE SEQUENCE</scope>
    <source>
        <strain evidence="2">H7</strain>
    </source>
</reference>
<evidence type="ECO:0000313" key="3">
    <source>
        <dbReference type="EMBL" id="KIM48629.1"/>
    </source>
</evidence>